<feature type="transmembrane region" description="Helical" evidence="6">
    <location>
        <begin position="2415"/>
        <end position="2437"/>
    </location>
</feature>
<feature type="transmembrane region" description="Helical" evidence="6">
    <location>
        <begin position="2229"/>
        <end position="2247"/>
    </location>
</feature>
<dbReference type="InterPro" id="IPR032675">
    <property type="entry name" value="LRR_dom_sf"/>
</dbReference>
<evidence type="ECO:0000256" key="1">
    <source>
        <dbReference type="ARBA" id="ARBA00004138"/>
    </source>
</evidence>
<sequence>MLPTMEGTSEVPKARFAAKSLKFTPPSWLLNGTWDWLVEFDGDISMDMAKLRPLLDRYSDKSLVLLKWYWKECQPWDCFLWECEDMLQNRKEYVETSYERIVKWKEQMKKLHEDPKHPFVPAAYYELSVMFRNVAHARADEIKDAFRQVLEQCRTIQRDQFLMPFFLWNSSLEQDVAAIPIDMLYSDLKYCKVDTRNARNLLAHRDVHANSDINATGRQDLDVDTMDSWPNEFSPELHFEPPLTGHPERLQSLGESANAAADGLEEAKVALAEEDQQTRDLRSVVTRNQEALTKLEGKLANLEAACGAASAGRGALRCREENLRRVLANNRADFQRRTSLLAECGDLLRRMNNEILSLKGNVRVFCRWRPALSGQEEASETVPVEFREDLQGITVYGTPQLNVTGLSEQTRSYRAMCRGFGDMISSNAEQADSRFEEALFEVKLHGPHAQWRKALRAADGSGTMRLSLAAPRLSKEQLAELEKAKAKRELDEIFERSIHVTSLKDEDFANVLGPGWKQQHPTKIDFSSDRYQLDTLEGPSGGLLHPQLRKHRVQLVDVSNSHLMDISVLNKANGFDSLHTIMARKNLLSRISLNLPNLIELNLAYNLLKNMPSLGLLPSLEVLILSHNQLSGSLENLKSSMRIKRLDLAYNEFDPQDWTPSQLSQALNAMSHLRSLQNLRLYHNKFVACFKEYQIYVVSKLKSLQKLDDCIITMDMRDEIESTNLLALDVYDVAFKKRQEELARKQSNAGMGLKMGAGVGKLKLIMESLEEILEEPSALAARIGIVRENAALRAQSSGAEAVGFDVEEVFWDGMMDHGSSDKEMQITVSYILELITAVMERHDTARNNLVDTLGFLSCIVSYDLGNRCLDLLRRMMLSSDHCREEAGRGVKTIVVPTLLAFGEADINSEITKTMLLGLLDLVQEKQIREEVCDILEELLPLLLNWFLQEEYLTEDGAHIVKLLASITVPEEYATRAATPELAARTIMHLENKALFDNMRLRSTWIDVLQISQNIIMYGSQEIVDMFYKAASHSKVVARLRQVLTATKGIGPFGKRIACICHFVSAMMQRSNASLQECCDPICFQDVLCQLLRSHLVDPLILEAVTKTLRTMLEDPKVYKKQAIRVVEDLRKVTPLLQFLGGKKYPDLYRMALKYSEDQSGDAPPFADLENDWVTNAMIGIVTLVEFFAAEDESIEDDQARQLVNDAMNTQGRETILLKLLVIPCDDLKLIVMRCLSKVPLSQIEPDEMGAIVKCLSDVKNIGEGRTEEMLALVVRQLERLLLAPGDTGLDFRQGFAERAVAECSEILMANSARSTDRESDELEKLALSCAIVNFYFRCSAISSLRSCLRNPTIDAMFPRIMKFEEELHSPLAADVRLEQTWLGRSLENLLQCFQGGKVLVRGKKVTIRILAQMADVIEGRSSYEERSRRRRMRTLKEVAAAEAKMWDVQDVQKAQRFLDNQEFEDRIAQAQQFVSAGGPARLQDFLLDLAAKEREEYYIDQYLKAGDKPGAILIEAEAKKAAMLEKMGEATAQLASSVATEESVTVVGVTGLPAWLEDTSLESYLAERVQGNLQNFGLIQGRVAVQFQATEPDVDSPSESYDEMPHQGVCFSMQLDSGGQWPVVRSINVDCRIQEAGSFINLGVSTSTSTTVSDWAEDVWSARRHWEQRLLSGLSAYIRRREKEETPVDSPLSSSVWNFTSENYNPKRQTIRDTEESVWRLYGPKALGQLLSELILNCAVKIAARFLEGTLLDVLTTLPFWPVGPLNFEEHFPPLSKQDMYVDSDKQFCPDLFLRLAAVVWKAASQGMQTLDLALWELRQRGMPLVKLALHTPVLYKSGGRHRSLSGPLLMFVVDQMNKKEFATDLVHSLIASSADPNAEYVLFPTGKQRAIGRFPLLCLAGNRRAHNLAEAFLRHGADVNWEITLNYFPHGGHALWSAVWGSDYGMIRLLLSFGEADVNVRAWHPDAPPLTGQARHLPLLSLASTALDSEHVHLLLECKADIQEELSPTFAACHAEVTRLLASHVAYSHPQAIVHRCDELQGTCGVWIDWVFQEIAGDITSKRLFRSALSAASDDLDLHRSFMAFLCDLIQRLPTAAAELLDKICLQSPHVQEPGRHPLRTRCLFQAHELHTAYVAETKWAPDGTKFQNTLAPPARQAGERYCGLFPTMRQVEFCDIQLVGIPGLVDERVLLSLQTLEWETLVKMLTGSIVFQALVEHMWKAGMRKTHYMQAATSVIQFCCLLIWWQRTETGVMASCWAVFAGSVGFQLSNILLLIHARKVPLLRRVIHAGMGVHLVASGWLAWDETPRDDYKSSMAVNVVAVVVSIVYNCRVLQPFGIRVGQSILPILNSVGRREFAAMAMLMFVTLFATLLYVCIEFDTDAAGFASAAFQTWQTLIVGEPTLVDASDSNTNVIRYLAVSLCFFACNTVLMNILINVTGSVYLQETANAVGSLQAERLRICVEAVAGAHFTRCAVFIECLAGWGLWLILILAASNIWNALNILIAMACWLVGFCLQWHVARRAAAAMDNFEASSHALEPGALRYLWICRPTDHAEVHASSRHRSSRSPRAGERSPMAQVQALKSRFDRQPHIQFMADDMKSTVSL</sequence>
<keyword evidence="2" id="KW-0433">Leucine-rich repeat</keyword>
<evidence type="ECO:0000313" key="7">
    <source>
        <dbReference type="EMBL" id="CAE7937465.1"/>
    </source>
</evidence>
<dbReference type="InterPro" id="IPR050576">
    <property type="entry name" value="Cilia_flagella_integrity"/>
</dbReference>
<keyword evidence="3" id="KW-0677">Repeat</keyword>
<dbReference type="Gene3D" id="3.80.10.10">
    <property type="entry name" value="Ribonuclease Inhibitor"/>
    <property type="match status" value="1"/>
</dbReference>
<feature type="transmembrane region" description="Helical" evidence="6">
    <location>
        <begin position="2501"/>
        <end position="2522"/>
    </location>
</feature>
<dbReference type="EMBL" id="CAJNJA010084585">
    <property type="protein sequence ID" value="CAE7937465.1"/>
    <property type="molecule type" value="Genomic_DNA"/>
</dbReference>
<keyword evidence="8" id="KW-1185">Reference proteome</keyword>
<dbReference type="PANTHER" id="PTHR45973">
    <property type="entry name" value="PROTEIN PHOSPHATASE 1 REGULATORY SUBUNIT SDS22-RELATED"/>
    <property type="match status" value="1"/>
</dbReference>
<comment type="subcellular location">
    <subcellularLocation>
        <location evidence="1">Cell projection</location>
        <location evidence="1">Cilium</location>
    </subcellularLocation>
</comment>
<feature type="transmembrane region" description="Helical" evidence="6">
    <location>
        <begin position="2253"/>
        <end position="2276"/>
    </location>
</feature>
<keyword evidence="6" id="KW-0472">Membrane</keyword>
<reference evidence="7" key="1">
    <citation type="submission" date="2021-02" db="EMBL/GenBank/DDBJ databases">
        <authorList>
            <person name="Dougan E. K."/>
            <person name="Rhodes N."/>
            <person name="Thang M."/>
            <person name="Chan C."/>
        </authorList>
    </citation>
    <scope>NUCLEOTIDE SEQUENCE</scope>
</reference>
<feature type="transmembrane region" description="Helical" evidence="6">
    <location>
        <begin position="2357"/>
        <end position="2376"/>
    </location>
</feature>
<comment type="caution">
    <text evidence="7">The sequence shown here is derived from an EMBL/GenBank/DDBJ whole genome shotgun (WGS) entry which is preliminary data.</text>
</comment>
<dbReference type="PROSITE" id="PS51450">
    <property type="entry name" value="LRR"/>
    <property type="match status" value="2"/>
</dbReference>
<protein>
    <submittedName>
        <fullName evidence="7">SRF2 protein</fullName>
    </submittedName>
</protein>
<dbReference type="PANTHER" id="PTHR45973:SF9">
    <property type="entry name" value="LEUCINE-RICH REPEAT-CONTAINING PROTEIN 46"/>
    <property type="match status" value="1"/>
</dbReference>
<dbReference type="InterPro" id="IPR036770">
    <property type="entry name" value="Ankyrin_rpt-contain_sf"/>
</dbReference>
<feature type="transmembrane region" description="Helical" evidence="6">
    <location>
        <begin position="2475"/>
        <end position="2495"/>
    </location>
</feature>
<keyword evidence="5" id="KW-0966">Cell projection</keyword>
<keyword evidence="6" id="KW-1133">Transmembrane helix</keyword>
<keyword evidence="6" id="KW-0812">Transmembrane</keyword>
<dbReference type="OrthoDB" id="660555at2759"/>
<evidence type="ECO:0000256" key="5">
    <source>
        <dbReference type="ARBA" id="ARBA00023273"/>
    </source>
</evidence>
<evidence type="ECO:0000256" key="2">
    <source>
        <dbReference type="ARBA" id="ARBA00022614"/>
    </source>
</evidence>
<feature type="transmembrane region" description="Helical" evidence="6">
    <location>
        <begin position="2288"/>
        <end position="2305"/>
    </location>
</feature>
<accession>A0A813C1D5</accession>
<evidence type="ECO:0000256" key="6">
    <source>
        <dbReference type="SAM" id="Phobius"/>
    </source>
</evidence>
<dbReference type="Gene3D" id="1.25.40.20">
    <property type="entry name" value="Ankyrin repeat-containing domain"/>
    <property type="match status" value="1"/>
</dbReference>
<gene>
    <name evidence="7" type="primary">SRF2</name>
    <name evidence="7" type="ORF">SNEC2469_LOCUS32865</name>
</gene>
<dbReference type="SUPFAM" id="SSF48403">
    <property type="entry name" value="Ankyrin repeat"/>
    <property type="match status" value="1"/>
</dbReference>
<evidence type="ECO:0000256" key="4">
    <source>
        <dbReference type="ARBA" id="ARBA00023069"/>
    </source>
</evidence>
<organism evidence="7 8">
    <name type="scientific">Symbiodinium necroappetens</name>
    <dbReference type="NCBI Taxonomy" id="1628268"/>
    <lineage>
        <taxon>Eukaryota</taxon>
        <taxon>Sar</taxon>
        <taxon>Alveolata</taxon>
        <taxon>Dinophyceae</taxon>
        <taxon>Suessiales</taxon>
        <taxon>Symbiodiniaceae</taxon>
        <taxon>Symbiodinium</taxon>
    </lineage>
</organism>
<proteinExistence type="predicted"/>
<feature type="transmembrane region" description="Helical" evidence="6">
    <location>
        <begin position="2317"/>
        <end position="2336"/>
    </location>
</feature>
<dbReference type="SUPFAM" id="SSF52058">
    <property type="entry name" value="L domain-like"/>
    <property type="match status" value="1"/>
</dbReference>
<name>A0A813C1D5_9DINO</name>
<dbReference type="Proteomes" id="UP000601435">
    <property type="component" value="Unassembled WGS sequence"/>
</dbReference>
<evidence type="ECO:0000256" key="3">
    <source>
        <dbReference type="ARBA" id="ARBA00022737"/>
    </source>
</evidence>
<dbReference type="InterPro" id="IPR001611">
    <property type="entry name" value="Leu-rich_rpt"/>
</dbReference>
<evidence type="ECO:0000313" key="8">
    <source>
        <dbReference type="Proteomes" id="UP000601435"/>
    </source>
</evidence>
<keyword evidence="4" id="KW-0969">Cilium</keyword>